<sequence>MDSDRGGRDSRRKKYSSREKDKDPPKKMVILMKSKETKAEEPPPTILLKPKDSERAASPQTTDSKVSTKTNENQYQLAPRSAPSNVGTTIAAPPQMKESIKFMDDETLVINDSLLEFLSDSNDFLVVGCIGLQGVGKSSFMSHLANSASISSPDQMVFKAQTKSQVDTNSHCTEGVQCYVTDQRVILLDTQPLLSLSVLSKFYATEGAGLAVRTCHRDDPDFPCLENDVEILFLQFIAFVLSVCHVVVVVQDYFHDPDLIRFIQTAEMLKPPTAQSDDESDYFPHCVFVHNRCSQQVFSHSKVRDIQDSYQAMFSRSQLLIQSGLGIANGIFMPSLSPELCQGDPINLYLLPERRRPDRQLLYEVKDYEEIIDLIRTQIHGLPLMPLTHTTLSEKNWFHYAVKIWEDIKKSPLFSEYGRMLPTSSSFKTEQ</sequence>
<dbReference type="EMBL" id="GDHC01012379">
    <property type="protein sequence ID" value="JAQ06250.1"/>
    <property type="molecule type" value="Transcribed_RNA"/>
</dbReference>
<dbReference type="SUPFAM" id="SSF52540">
    <property type="entry name" value="P-loop containing nucleoside triphosphate hydrolases"/>
    <property type="match status" value="1"/>
</dbReference>
<reference evidence="4" key="2">
    <citation type="submission" date="2014-07" db="EMBL/GenBank/DDBJ databases">
        <authorList>
            <person name="Hull J."/>
        </authorList>
    </citation>
    <scope>NUCLEOTIDE SEQUENCE</scope>
</reference>
<evidence type="ECO:0000313" key="4">
    <source>
        <dbReference type="EMBL" id="JAG37381.1"/>
    </source>
</evidence>
<evidence type="ECO:0000313" key="7">
    <source>
        <dbReference type="EMBL" id="JAQ06250.1"/>
    </source>
</evidence>
<dbReference type="InterPro" id="IPR039177">
    <property type="entry name" value="SMG9"/>
</dbReference>
<reference evidence="6" key="3">
    <citation type="journal article" date="2016" name="Gigascience">
        <title>De novo construction of an expanded transcriptome assembly for the western tarnished plant bug, Lygus hesperus.</title>
        <authorList>
            <person name="Tassone E.E."/>
            <person name="Geib S.M."/>
            <person name="Hall B."/>
            <person name="Fabrick J.A."/>
            <person name="Brent C.S."/>
            <person name="Hull J.J."/>
        </authorList>
    </citation>
    <scope>NUCLEOTIDE SEQUENCE</scope>
</reference>
<dbReference type="EMBL" id="GBHO01006221">
    <property type="protein sequence ID" value="JAG37383.1"/>
    <property type="molecule type" value="Transcribed_RNA"/>
</dbReference>
<accession>A0A0A9Z0I9</accession>
<dbReference type="PANTHER" id="PTHR14270">
    <property type="entry name" value="NONSENSE-MEDIATED MRNA DECAY FACTOR SMG9"/>
    <property type="match status" value="1"/>
</dbReference>
<dbReference type="PANTHER" id="PTHR14270:SF0">
    <property type="entry name" value="NONSENSE-MEDIATED MRNA DECAY FACTOR SMG9"/>
    <property type="match status" value="1"/>
</dbReference>
<dbReference type="EMBL" id="GDHC01018191">
    <property type="protein sequence ID" value="JAQ00438.1"/>
    <property type="molecule type" value="Transcribed_RNA"/>
</dbReference>
<feature type="compositionally biased region" description="Basic and acidic residues" evidence="3">
    <location>
        <begin position="16"/>
        <end position="26"/>
    </location>
</feature>
<evidence type="ECO:0000256" key="2">
    <source>
        <dbReference type="ARBA" id="ARBA00023161"/>
    </source>
</evidence>
<comment type="similarity">
    <text evidence="1">Belongs to the SMG9 family.</text>
</comment>
<keyword evidence="2" id="KW-0866">Nonsense-mediated mRNA decay</keyword>
<evidence type="ECO:0000256" key="1">
    <source>
        <dbReference type="ARBA" id="ARBA00007712"/>
    </source>
</evidence>
<dbReference type="Gene3D" id="3.40.50.300">
    <property type="entry name" value="P-loop containing nucleotide triphosphate hydrolases"/>
    <property type="match status" value="1"/>
</dbReference>
<proteinExistence type="inferred from homology"/>
<reference evidence="4" key="1">
    <citation type="journal article" date="2014" name="PLoS ONE">
        <title>Transcriptome-Based Identification of ABC Transporters in the Western Tarnished Plant Bug Lygus hesperus.</title>
        <authorList>
            <person name="Hull J.J."/>
            <person name="Chaney K."/>
            <person name="Geib S.M."/>
            <person name="Fabrick J.A."/>
            <person name="Brent C.S."/>
            <person name="Walsh D."/>
            <person name="Lavine L.C."/>
        </authorList>
    </citation>
    <scope>NUCLEOTIDE SEQUENCE</scope>
</reference>
<dbReference type="GO" id="GO:0000184">
    <property type="term" value="P:nuclear-transcribed mRNA catabolic process, nonsense-mediated decay"/>
    <property type="evidence" value="ECO:0007669"/>
    <property type="project" value="UniProtKB-KW"/>
</dbReference>
<dbReference type="EMBL" id="GBHO01006223">
    <property type="protein sequence ID" value="JAG37381.1"/>
    <property type="molecule type" value="Transcribed_RNA"/>
</dbReference>
<protein>
    <submittedName>
        <fullName evidence="4">Protein SMG9</fullName>
    </submittedName>
</protein>
<dbReference type="AlphaFoldDB" id="A0A0A9Z0I9"/>
<evidence type="ECO:0000313" key="5">
    <source>
        <dbReference type="EMBL" id="JAG37383.1"/>
    </source>
</evidence>
<organism evidence="4">
    <name type="scientific">Lygus hesperus</name>
    <name type="common">Western plant bug</name>
    <dbReference type="NCBI Taxonomy" id="30085"/>
    <lineage>
        <taxon>Eukaryota</taxon>
        <taxon>Metazoa</taxon>
        <taxon>Ecdysozoa</taxon>
        <taxon>Arthropoda</taxon>
        <taxon>Hexapoda</taxon>
        <taxon>Insecta</taxon>
        <taxon>Pterygota</taxon>
        <taxon>Neoptera</taxon>
        <taxon>Paraneoptera</taxon>
        <taxon>Hemiptera</taxon>
        <taxon>Heteroptera</taxon>
        <taxon>Panheteroptera</taxon>
        <taxon>Cimicomorpha</taxon>
        <taxon>Miridae</taxon>
        <taxon>Mirini</taxon>
        <taxon>Lygus</taxon>
    </lineage>
</organism>
<name>A0A0A9Z0I9_LYGHE</name>
<feature type="region of interest" description="Disordered" evidence="3">
    <location>
        <begin position="1"/>
        <end position="88"/>
    </location>
</feature>
<feature type="compositionally biased region" description="Polar residues" evidence="3">
    <location>
        <begin position="58"/>
        <end position="88"/>
    </location>
</feature>
<gene>
    <name evidence="4" type="primary">smg9_0</name>
    <name evidence="5" type="synonym">smg9_1</name>
    <name evidence="4" type="ORF">CM83_47751</name>
    <name evidence="5" type="ORF">CM83_47752</name>
    <name evidence="7" type="ORF">g.53191</name>
    <name evidence="6" type="ORF">g.53192</name>
</gene>
<evidence type="ECO:0000313" key="6">
    <source>
        <dbReference type="EMBL" id="JAQ00438.1"/>
    </source>
</evidence>
<dbReference type="InterPro" id="IPR027417">
    <property type="entry name" value="P-loop_NTPase"/>
</dbReference>
<evidence type="ECO:0000256" key="3">
    <source>
        <dbReference type="SAM" id="MobiDB-lite"/>
    </source>
</evidence>